<name>A0A0G4EXU7_VITBC</name>
<dbReference type="Gene3D" id="1.25.40.20">
    <property type="entry name" value="Ankyrin repeat-containing domain"/>
    <property type="match status" value="2"/>
</dbReference>
<evidence type="ECO:0000313" key="4">
    <source>
        <dbReference type="EMBL" id="CEM03541.1"/>
    </source>
</evidence>
<feature type="repeat" description="ANK" evidence="3">
    <location>
        <begin position="152"/>
        <end position="178"/>
    </location>
</feature>
<dbReference type="PROSITE" id="PS50088">
    <property type="entry name" value="ANK_REPEAT"/>
    <property type="match status" value="2"/>
</dbReference>
<dbReference type="STRING" id="1169540.A0A0G4EXU7"/>
<dbReference type="OrthoDB" id="438783at2759"/>
<dbReference type="InterPro" id="IPR036770">
    <property type="entry name" value="Ankyrin_rpt-contain_sf"/>
</dbReference>
<dbReference type="Pfam" id="PF00023">
    <property type="entry name" value="Ank"/>
    <property type="match status" value="1"/>
</dbReference>
<feature type="repeat" description="ANK" evidence="3">
    <location>
        <begin position="81"/>
        <end position="114"/>
    </location>
</feature>
<dbReference type="InterPro" id="IPR002110">
    <property type="entry name" value="Ankyrin_rpt"/>
</dbReference>
<reference evidence="4 5" key="1">
    <citation type="submission" date="2014-11" db="EMBL/GenBank/DDBJ databases">
        <authorList>
            <person name="Zhu J."/>
            <person name="Qi W."/>
            <person name="Song R."/>
        </authorList>
    </citation>
    <scope>NUCLEOTIDE SEQUENCE [LARGE SCALE GENOMIC DNA]</scope>
</reference>
<dbReference type="EMBL" id="CDMY01000343">
    <property type="protein sequence ID" value="CEM03541.1"/>
    <property type="molecule type" value="Genomic_DNA"/>
</dbReference>
<evidence type="ECO:0000313" key="5">
    <source>
        <dbReference type="Proteomes" id="UP000041254"/>
    </source>
</evidence>
<gene>
    <name evidence="4" type="ORF">Vbra_5486</name>
</gene>
<evidence type="ECO:0000256" key="3">
    <source>
        <dbReference type="PROSITE-ProRule" id="PRU00023"/>
    </source>
</evidence>
<keyword evidence="2 3" id="KW-0040">ANK repeat</keyword>
<organism evidence="4 5">
    <name type="scientific">Vitrella brassicaformis (strain CCMP3155)</name>
    <dbReference type="NCBI Taxonomy" id="1169540"/>
    <lineage>
        <taxon>Eukaryota</taxon>
        <taxon>Sar</taxon>
        <taxon>Alveolata</taxon>
        <taxon>Colpodellida</taxon>
        <taxon>Vitrellaceae</taxon>
        <taxon>Vitrella</taxon>
    </lineage>
</organism>
<proteinExistence type="predicted"/>
<dbReference type="VEuPathDB" id="CryptoDB:Vbra_5486"/>
<dbReference type="AlphaFoldDB" id="A0A0G4EXU7"/>
<keyword evidence="5" id="KW-1185">Reference proteome</keyword>
<dbReference type="InParanoid" id="A0A0G4EXU7"/>
<keyword evidence="1" id="KW-0677">Repeat</keyword>
<accession>A0A0G4EXU7</accession>
<protein>
    <submittedName>
        <fullName evidence="4">Uncharacterized protein</fullName>
    </submittedName>
</protein>
<dbReference type="PANTHER" id="PTHR24171:SF8">
    <property type="entry name" value="BRCA1-ASSOCIATED RING DOMAIN PROTEIN 1"/>
    <property type="match status" value="1"/>
</dbReference>
<sequence length="212" mass="23705">MQGMHDLFDVVRAGDLEVLIQMLDVHGLKILDTRDESGILPLGLGCFRTAFLWAADRGHLDIMREIVSRYGLKILKQLSINGRTPLHMAAASGKTAAVGRLMAWDDSMIDARDIYGCTPFGWAATFDHVPCMKLMYVNKGKAAEFLTQQDFDGNTALHTAAHFNNTATVEQLLKWGGEQDLPLLRISNHEGKTPWDCALGHPRIRQLMRRYG</sequence>
<dbReference type="GO" id="GO:0085020">
    <property type="term" value="P:protein K6-linked ubiquitination"/>
    <property type="evidence" value="ECO:0007669"/>
    <property type="project" value="TreeGrafter"/>
</dbReference>
<dbReference type="SUPFAM" id="SSF48403">
    <property type="entry name" value="Ankyrin repeat"/>
    <property type="match status" value="1"/>
</dbReference>
<dbReference type="PANTHER" id="PTHR24171">
    <property type="entry name" value="ANKYRIN REPEAT DOMAIN-CONTAINING PROTEIN 39-RELATED"/>
    <property type="match status" value="1"/>
</dbReference>
<dbReference type="GO" id="GO:0004842">
    <property type="term" value="F:ubiquitin-protein transferase activity"/>
    <property type="evidence" value="ECO:0007669"/>
    <property type="project" value="TreeGrafter"/>
</dbReference>
<dbReference type="Pfam" id="PF12796">
    <property type="entry name" value="Ank_2"/>
    <property type="match status" value="1"/>
</dbReference>
<dbReference type="SMART" id="SM00248">
    <property type="entry name" value="ANK"/>
    <property type="match status" value="5"/>
</dbReference>
<dbReference type="PROSITE" id="PS50297">
    <property type="entry name" value="ANK_REP_REGION"/>
    <property type="match status" value="2"/>
</dbReference>
<dbReference type="PhylomeDB" id="A0A0G4EXU7"/>
<evidence type="ECO:0000256" key="1">
    <source>
        <dbReference type="ARBA" id="ARBA00022737"/>
    </source>
</evidence>
<evidence type="ECO:0000256" key="2">
    <source>
        <dbReference type="ARBA" id="ARBA00023043"/>
    </source>
</evidence>
<dbReference type="Proteomes" id="UP000041254">
    <property type="component" value="Unassembled WGS sequence"/>
</dbReference>